<dbReference type="GO" id="GO:0042744">
    <property type="term" value="P:hydrogen peroxide catabolic process"/>
    <property type="evidence" value="ECO:0007669"/>
    <property type="project" value="UniProtKB-KW"/>
</dbReference>
<dbReference type="GO" id="GO:0043020">
    <property type="term" value="C:NADPH oxidase complex"/>
    <property type="evidence" value="ECO:0007669"/>
    <property type="project" value="TreeGrafter"/>
</dbReference>
<evidence type="ECO:0000313" key="24">
    <source>
        <dbReference type="Proteomes" id="UP001177023"/>
    </source>
</evidence>
<dbReference type="SUPFAM" id="SSF63380">
    <property type="entry name" value="Riboflavin synthase domain-like"/>
    <property type="match status" value="1"/>
</dbReference>
<keyword evidence="8" id="KW-0677">Repeat</keyword>
<evidence type="ECO:0000256" key="18">
    <source>
        <dbReference type="ARBA" id="ARBA00048762"/>
    </source>
</evidence>
<organism evidence="23 24">
    <name type="scientific">Mesorhabditis spiculigera</name>
    <dbReference type="NCBI Taxonomy" id="96644"/>
    <lineage>
        <taxon>Eukaryota</taxon>
        <taxon>Metazoa</taxon>
        <taxon>Ecdysozoa</taxon>
        <taxon>Nematoda</taxon>
        <taxon>Chromadorea</taxon>
        <taxon>Rhabditida</taxon>
        <taxon>Rhabditina</taxon>
        <taxon>Rhabditomorpha</taxon>
        <taxon>Rhabditoidea</taxon>
        <taxon>Rhabditidae</taxon>
        <taxon>Mesorhabditinae</taxon>
        <taxon>Mesorhabditis</taxon>
    </lineage>
</organism>
<dbReference type="EC" id="1.6.3.1" evidence="3"/>
<dbReference type="Pfam" id="PF08030">
    <property type="entry name" value="NAD_binding_6"/>
    <property type="match status" value="1"/>
</dbReference>
<dbReference type="PROSITE" id="PS50222">
    <property type="entry name" value="EF_HAND_2"/>
    <property type="match status" value="1"/>
</dbReference>
<name>A0AA36G7A7_9BILA</name>
<evidence type="ECO:0000256" key="20">
    <source>
        <dbReference type="SAM" id="Phobius"/>
    </source>
</evidence>
<dbReference type="InterPro" id="IPR017927">
    <property type="entry name" value="FAD-bd_FR_type"/>
</dbReference>
<comment type="catalytic activity">
    <reaction evidence="17">
        <text>NADH + O2 + H(+) = H2O2 + NAD(+)</text>
        <dbReference type="Rhea" id="RHEA:11264"/>
        <dbReference type="ChEBI" id="CHEBI:15378"/>
        <dbReference type="ChEBI" id="CHEBI:15379"/>
        <dbReference type="ChEBI" id="CHEBI:16240"/>
        <dbReference type="ChEBI" id="CHEBI:57540"/>
        <dbReference type="ChEBI" id="CHEBI:57945"/>
        <dbReference type="EC" id="1.6.3.1"/>
    </reaction>
</comment>
<dbReference type="GO" id="GO:0042742">
    <property type="term" value="P:defense response to bacterium"/>
    <property type="evidence" value="ECO:0007669"/>
    <property type="project" value="UniProtKB-ARBA"/>
</dbReference>
<dbReference type="GO" id="GO:0042335">
    <property type="term" value="P:cuticle development"/>
    <property type="evidence" value="ECO:0007669"/>
    <property type="project" value="UniProtKB-ARBA"/>
</dbReference>
<keyword evidence="13" id="KW-0560">Oxidoreductase</keyword>
<dbReference type="GO" id="GO:0016324">
    <property type="term" value="C:apical plasma membrane"/>
    <property type="evidence" value="ECO:0007669"/>
    <property type="project" value="UniProtKB-SubCell"/>
</dbReference>
<evidence type="ECO:0000256" key="7">
    <source>
        <dbReference type="ARBA" id="ARBA00022729"/>
    </source>
</evidence>
<feature type="transmembrane region" description="Helical" evidence="20">
    <location>
        <begin position="1356"/>
        <end position="1373"/>
    </location>
</feature>
<dbReference type="InterPro" id="IPR013112">
    <property type="entry name" value="FAD-bd_8"/>
</dbReference>
<evidence type="ECO:0000256" key="2">
    <source>
        <dbReference type="ARBA" id="ARBA00005644"/>
    </source>
</evidence>
<feature type="binding site" description="axial binding residue" evidence="19">
    <location>
        <position position="541"/>
    </location>
    <ligand>
        <name>heme b</name>
        <dbReference type="ChEBI" id="CHEBI:60344"/>
    </ligand>
    <ligandPart>
        <name>Fe</name>
        <dbReference type="ChEBI" id="CHEBI:18248"/>
    </ligandPart>
</feature>
<dbReference type="InterPro" id="IPR019791">
    <property type="entry name" value="Haem_peroxidase_animal"/>
</dbReference>
<dbReference type="InterPro" id="IPR013121">
    <property type="entry name" value="Fe_red_NAD-bd_6"/>
</dbReference>
<dbReference type="InterPro" id="IPR013130">
    <property type="entry name" value="Fe3_Rdtase_TM_dom"/>
</dbReference>
<feature type="transmembrane region" description="Helical" evidence="20">
    <location>
        <begin position="1320"/>
        <end position="1344"/>
    </location>
</feature>
<keyword evidence="5" id="KW-0285">Flavoprotein</keyword>
<dbReference type="PANTHER" id="PTHR11972">
    <property type="entry name" value="NADPH OXIDASE"/>
    <property type="match status" value="1"/>
</dbReference>
<evidence type="ECO:0000256" key="5">
    <source>
        <dbReference type="ARBA" id="ARBA00022630"/>
    </source>
</evidence>
<keyword evidence="14 20" id="KW-0472">Membrane</keyword>
<evidence type="ECO:0000256" key="1">
    <source>
        <dbReference type="ARBA" id="ARBA00004424"/>
    </source>
</evidence>
<feature type="transmembrane region" description="Helical" evidence="20">
    <location>
        <begin position="1385"/>
        <end position="1402"/>
    </location>
</feature>
<keyword evidence="11" id="KW-0521">NADP</keyword>
<comment type="similarity">
    <text evidence="2">In the N-terminal section; belongs to the peroxidase family.</text>
</comment>
<dbReference type="PROSITE" id="PS50292">
    <property type="entry name" value="PEROXIDASE_3"/>
    <property type="match status" value="1"/>
</dbReference>
<dbReference type="GO" id="GO:0020037">
    <property type="term" value="F:heme binding"/>
    <property type="evidence" value="ECO:0007669"/>
    <property type="project" value="InterPro"/>
</dbReference>
<dbReference type="InterPro" id="IPR011992">
    <property type="entry name" value="EF-hand-dom_pair"/>
</dbReference>
<dbReference type="SMART" id="SM00054">
    <property type="entry name" value="EFh"/>
    <property type="match status" value="2"/>
</dbReference>
<dbReference type="SUPFAM" id="SSF48113">
    <property type="entry name" value="Heme-dependent peroxidases"/>
    <property type="match status" value="1"/>
</dbReference>
<dbReference type="FunFam" id="2.40.30.10:FF:000195">
    <property type="entry name" value="DUal OXidase"/>
    <property type="match status" value="1"/>
</dbReference>
<comment type="catalytic activity">
    <reaction evidence="18">
        <text>NADPH + O2 + H(+) = H2O2 + NADP(+)</text>
        <dbReference type="Rhea" id="RHEA:11260"/>
        <dbReference type="ChEBI" id="CHEBI:15378"/>
        <dbReference type="ChEBI" id="CHEBI:15379"/>
        <dbReference type="ChEBI" id="CHEBI:16240"/>
        <dbReference type="ChEBI" id="CHEBI:57783"/>
        <dbReference type="ChEBI" id="CHEBI:58349"/>
        <dbReference type="EC" id="1.6.3.1"/>
    </reaction>
</comment>
<dbReference type="CDD" id="cd06186">
    <property type="entry name" value="NOX_Duox_like_FAD_NADP"/>
    <property type="match status" value="1"/>
</dbReference>
<evidence type="ECO:0000256" key="8">
    <source>
        <dbReference type="ARBA" id="ARBA00022737"/>
    </source>
</evidence>
<dbReference type="InterPro" id="IPR037120">
    <property type="entry name" value="Haem_peroxidase_sf_animal"/>
</dbReference>
<dbReference type="SUPFAM" id="SSF50978">
    <property type="entry name" value="WD40 repeat-like"/>
    <property type="match status" value="1"/>
</dbReference>
<keyword evidence="15" id="KW-0325">Glycoprotein</keyword>
<keyword evidence="12 20" id="KW-1133">Transmembrane helix</keyword>
<dbReference type="InterPro" id="IPR039261">
    <property type="entry name" value="FNR_nucleotide-bd"/>
</dbReference>
<keyword evidence="24" id="KW-1185">Reference proteome</keyword>
<evidence type="ECO:0000256" key="10">
    <source>
        <dbReference type="ARBA" id="ARBA00022837"/>
    </source>
</evidence>
<dbReference type="Gene3D" id="2.130.10.10">
    <property type="entry name" value="YVTN repeat-like/Quinoprotein amine dehydrogenase"/>
    <property type="match status" value="1"/>
</dbReference>
<dbReference type="Pfam" id="PF01794">
    <property type="entry name" value="Ferric_reduct"/>
    <property type="match status" value="1"/>
</dbReference>
<dbReference type="Gene3D" id="3.40.50.80">
    <property type="entry name" value="Nucleotide-binding domain of ferredoxin-NADP reductase (FNR) module"/>
    <property type="match status" value="1"/>
</dbReference>
<keyword evidence="4" id="KW-0575">Peroxidase</keyword>
<dbReference type="InterPro" id="IPR034821">
    <property type="entry name" value="DUOX_peroxidase"/>
</dbReference>
<keyword evidence="6 20" id="KW-0812">Transmembrane</keyword>
<evidence type="ECO:0000256" key="13">
    <source>
        <dbReference type="ARBA" id="ARBA00023002"/>
    </source>
</evidence>
<dbReference type="Proteomes" id="UP001177023">
    <property type="component" value="Unassembled WGS sequence"/>
</dbReference>
<evidence type="ECO:0000256" key="4">
    <source>
        <dbReference type="ARBA" id="ARBA00022559"/>
    </source>
</evidence>
<dbReference type="SUPFAM" id="SSF47473">
    <property type="entry name" value="EF-hand"/>
    <property type="match status" value="1"/>
</dbReference>
<dbReference type="GO" id="GO:0016175">
    <property type="term" value="F:superoxide-generating NAD(P)H oxidase activity"/>
    <property type="evidence" value="ECO:0007669"/>
    <property type="project" value="TreeGrafter"/>
</dbReference>
<comment type="subcellular location">
    <subcellularLocation>
        <location evidence="1">Apical cell membrane</location>
        <topology evidence="1">Multi-pass membrane protein</topology>
    </subcellularLocation>
</comment>
<dbReference type="InterPro" id="IPR015943">
    <property type="entry name" value="WD40/YVTN_repeat-like_dom_sf"/>
</dbReference>
<keyword evidence="16" id="KW-0376">Hydrogen peroxide</keyword>
<gene>
    <name evidence="23" type="ORF">MSPICULIGERA_LOCUS18888</name>
</gene>
<dbReference type="InterPro" id="IPR002048">
    <property type="entry name" value="EF_hand_dom"/>
</dbReference>
<keyword evidence="7" id="KW-0732">Signal</keyword>
<dbReference type="PROSITE" id="PS00018">
    <property type="entry name" value="EF_HAND_1"/>
    <property type="match status" value="1"/>
</dbReference>
<feature type="transmembrane region" description="Helical" evidence="20">
    <location>
        <begin position="1259"/>
        <end position="1280"/>
    </location>
</feature>
<feature type="non-terminal residue" evidence="23">
    <location>
        <position position="1692"/>
    </location>
</feature>
<dbReference type="PANTHER" id="PTHR11972:SF175">
    <property type="entry name" value="NAD(P)H OXIDASE (H2O2-FORMING)"/>
    <property type="match status" value="1"/>
</dbReference>
<dbReference type="FunFam" id="3.40.50.80:FF:000020">
    <property type="entry name" value="Dual oxidase 1"/>
    <property type="match status" value="1"/>
</dbReference>
<sequence length="1692" mass="191417">MLNAKDPMHFIVGTDVGFLMTISRSKWGNYAGPRLYKSNMNVFGEVLCLKPSPFDEDVFVAGLSSGSISVHRTNHSAPLVILVPPAEARRRVVAIEWSPSYPSILYSIHSPDRVVTWDLGKGQQPLNVSKLFIPYGTSILCTHTWFAKPRTDSTGISYMAIGISDGQVQLHALEAVHPIVDSSITSIIKILKKAVPVIGFPAEAVPMRGSGIVPTPRGCLIWFLFFQLAAGLEKIEELQRYDGWFNNLANPDWGTVGSRLHRDAPSNYEDGVYMMDSSLPSARAISELLFKGPAGIPSQRNVTTMLTFFSQVVAYEIMHSTQTGCPLEITKIKVPRCDPVFDKSCEGKTEIPFTRAKYDKQTGLGFNSPREQTNERTSWIDASLLYSTQEPWVAALRSWKNGRLSEGDMKGYPPLNNPHIPINNPPPPQIHRLMNPERLFILGDARINENPGLLSFGLILFRWHNHWADEIQRNHPDWKDEDVFQAARRWVVATLQKIVMYDFVPALLADEAAVPPYRAYQPHVPPGISHAFATAAFRFPHSIVPPGMLLRKRGSKCEFRSEVGGYPALRLCQNWWNAQDIVKEYSVDEIVLGMASQITEAEDNIVVEDLRDYIFGPMHFTRLDVVSTSIMRGRDNGVPSYNVMRRQFGLSGKSWETLAPEFFSSPEGQARLRNLTNLYGNDINKLDAYVGGMLETNGTGPGELFSKIIMDQFVRLRDGDRFWFENQLNGIFNAEEIQRIHSISLRDIIKATTNIDASMLQENVFFWKDGDPCPQPFQVTYIFTLIGLACVPIVCFGVGQILVSRRKKMGWDSAYDGMNANAVDHHPDGEVHSCPAIEWLHETHCRSVVVVVEKSASLVVRKPRGGEKNRDRVLRRIKFPSNTTIKILLSHPKASSVHGPFCLIQVPKLHDLVVRLPSDSHSTEFLRHLNTSVAAIGSKVEKEHVENELLLSQAETKDKRKMKLDHFFREAYARAFDQPQLSDATLEFDSHEADMLATKLTRSEFADAIGMRENDLFVQRMFAVTAKKHQDTITFKEFLDVIRKFQAGDTKLKLTLLFTMCDRNGDGSVEKEEFVEFIKSLNGVAGVRLDPLQLGNVIDAIFYKNGIAPHQEKLLYDDFESLFQGDSIRRPVGVDFRGAKMRVNLDETESLNSFAVPPGNIACLTQDIFGSALSFLETYRQQIVILFAYFSVNALIFLERFWHYRYEVEHRDLRRVMGAGIAITRGAAGCISFNMALILLTVCRNVITLVRETPLGEYVPFDSAIAFHKIVAITCAVWAATHTIGHCVNFYHVATQSQEGLHCLFQEAVFGSNFLPTISYWFYNTITGLTGILLVCVMSIIYVFALPSIMRRAYHAFRLTHLLNFAFYALTMLHGLPRLLDSPKFWYYVIGPIIVFVIDRIIGMRQEYKKLQVLNAALLPSDIIYLQFKRPMSFKFKSGQWVRISSPAFSCNFNEHHAFSLASAPQAPTLELYIKAVGPWTWKLRAEIMKAQANSSPYPLIHLTGPYGDGNQDWTNYEVAVLIGGGIGVTPYASTLTDLVLETSSGKYNLVKCKKVYFLWICPTHKNYEWFVDVLKDVEDLDQGRILETHIFVTQFFHKFDLRTTMLYICEKHFRGSNQGSSMFTGLRAVNHFGRPNFETFFRFLQNKHNEIDDIGVFSCGPASVNKQIRLACGQANRIRDAPTFHHRFETF</sequence>
<dbReference type="GO" id="GO:0042554">
    <property type="term" value="P:superoxide anion generation"/>
    <property type="evidence" value="ECO:0007669"/>
    <property type="project" value="TreeGrafter"/>
</dbReference>
<reference evidence="23" key="1">
    <citation type="submission" date="2023-06" db="EMBL/GenBank/DDBJ databases">
        <authorList>
            <person name="Delattre M."/>
        </authorList>
    </citation>
    <scope>NUCLEOTIDE SEQUENCE</scope>
    <source>
        <strain evidence="23">AF72</strain>
    </source>
</reference>
<evidence type="ECO:0000313" key="23">
    <source>
        <dbReference type="EMBL" id="CAJ0580698.1"/>
    </source>
</evidence>
<feature type="transmembrane region" description="Helical" evidence="20">
    <location>
        <begin position="1183"/>
        <end position="1202"/>
    </location>
</feature>
<evidence type="ECO:0000256" key="19">
    <source>
        <dbReference type="PIRSR" id="PIRSR619791-2"/>
    </source>
</evidence>
<evidence type="ECO:0000256" key="9">
    <source>
        <dbReference type="ARBA" id="ARBA00022827"/>
    </source>
</evidence>
<evidence type="ECO:0000256" key="6">
    <source>
        <dbReference type="ARBA" id="ARBA00022692"/>
    </source>
</evidence>
<evidence type="ECO:0000256" key="3">
    <source>
        <dbReference type="ARBA" id="ARBA00012698"/>
    </source>
</evidence>
<keyword evidence="9" id="KW-0274">FAD</keyword>
<proteinExistence type="inferred from homology"/>
<dbReference type="Pfam" id="PF03098">
    <property type="entry name" value="An_peroxidase"/>
    <property type="match status" value="1"/>
</dbReference>
<feature type="transmembrane region" description="Helical" evidence="20">
    <location>
        <begin position="781"/>
        <end position="803"/>
    </location>
</feature>
<feature type="domain" description="EF-hand" evidence="21">
    <location>
        <begin position="1049"/>
        <end position="1084"/>
    </location>
</feature>
<dbReference type="PRINTS" id="PR00457">
    <property type="entry name" value="ANPEROXIDASE"/>
</dbReference>
<dbReference type="GO" id="GO:0009886">
    <property type="term" value="P:post-embryonic animal morphogenesis"/>
    <property type="evidence" value="ECO:0007669"/>
    <property type="project" value="UniProtKB-ARBA"/>
</dbReference>
<dbReference type="InterPro" id="IPR036322">
    <property type="entry name" value="WD40_repeat_dom_sf"/>
</dbReference>
<dbReference type="Gene3D" id="2.40.30.10">
    <property type="entry name" value="Translation factors"/>
    <property type="match status" value="1"/>
</dbReference>
<dbReference type="GO" id="GO:0016174">
    <property type="term" value="F:NAD(P)H oxidase H2O2-forming activity"/>
    <property type="evidence" value="ECO:0007669"/>
    <property type="project" value="UniProtKB-EC"/>
</dbReference>
<dbReference type="InterPro" id="IPR017938">
    <property type="entry name" value="Riboflavin_synthase-like_b-brl"/>
</dbReference>
<dbReference type="GO" id="GO:0042303">
    <property type="term" value="P:molting cycle"/>
    <property type="evidence" value="ECO:0007669"/>
    <property type="project" value="UniProtKB-ARBA"/>
</dbReference>
<evidence type="ECO:0000259" key="21">
    <source>
        <dbReference type="PROSITE" id="PS50222"/>
    </source>
</evidence>
<dbReference type="InterPro" id="IPR050369">
    <property type="entry name" value="RBOH/FRE"/>
</dbReference>
<feature type="domain" description="FAD-binding FR-type" evidence="22">
    <location>
        <begin position="1406"/>
        <end position="1513"/>
    </location>
</feature>
<dbReference type="GO" id="GO:0004601">
    <property type="term" value="F:peroxidase activity"/>
    <property type="evidence" value="ECO:0007669"/>
    <property type="project" value="UniProtKB-KW"/>
</dbReference>
<evidence type="ECO:0000256" key="15">
    <source>
        <dbReference type="ARBA" id="ARBA00023180"/>
    </source>
</evidence>
<dbReference type="CDD" id="cd09820">
    <property type="entry name" value="dual_peroxidase_like"/>
    <property type="match status" value="1"/>
</dbReference>
<keyword evidence="19" id="KW-0479">Metal-binding</keyword>
<evidence type="ECO:0000256" key="11">
    <source>
        <dbReference type="ARBA" id="ARBA00022857"/>
    </source>
</evidence>
<keyword evidence="19" id="KW-0349">Heme</keyword>
<dbReference type="FunFam" id="1.10.640.10:FF:000004">
    <property type="entry name" value="Dual oxidase 2"/>
    <property type="match status" value="1"/>
</dbReference>
<dbReference type="Gene3D" id="1.10.238.10">
    <property type="entry name" value="EF-hand"/>
    <property type="match status" value="1"/>
</dbReference>
<evidence type="ECO:0000256" key="12">
    <source>
        <dbReference type="ARBA" id="ARBA00022989"/>
    </source>
</evidence>
<dbReference type="EMBL" id="CATQJA010002662">
    <property type="protein sequence ID" value="CAJ0580698.1"/>
    <property type="molecule type" value="Genomic_DNA"/>
</dbReference>
<keyword evidence="19" id="KW-0408">Iron</keyword>
<dbReference type="Pfam" id="PF08022">
    <property type="entry name" value="FAD_binding_8"/>
    <property type="match status" value="1"/>
</dbReference>
<dbReference type="GO" id="GO:0005509">
    <property type="term" value="F:calcium ion binding"/>
    <property type="evidence" value="ECO:0007669"/>
    <property type="project" value="InterPro"/>
</dbReference>
<dbReference type="SFLD" id="SFLDG01169">
    <property type="entry name" value="NADPH_oxidase_subgroup_(NOX)"/>
    <property type="match status" value="1"/>
</dbReference>
<accession>A0AA36G7A7</accession>
<evidence type="ECO:0000256" key="17">
    <source>
        <dbReference type="ARBA" id="ARBA00047455"/>
    </source>
</evidence>
<comment type="caution">
    <text evidence="23">The sequence shown here is derived from an EMBL/GenBank/DDBJ whole genome shotgun (WGS) entry which is preliminary data.</text>
</comment>
<dbReference type="PROSITE" id="PS51384">
    <property type="entry name" value="FAD_FR"/>
    <property type="match status" value="1"/>
</dbReference>
<dbReference type="GO" id="GO:0006979">
    <property type="term" value="P:response to oxidative stress"/>
    <property type="evidence" value="ECO:0007669"/>
    <property type="project" value="InterPro"/>
</dbReference>
<dbReference type="InterPro" id="IPR010255">
    <property type="entry name" value="Haem_peroxidase_sf"/>
</dbReference>
<keyword evidence="10" id="KW-0106">Calcium</keyword>
<feature type="transmembrane region" description="Helical" evidence="20">
    <location>
        <begin position="1222"/>
        <end position="1247"/>
    </location>
</feature>
<dbReference type="Gene3D" id="1.10.640.10">
    <property type="entry name" value="Haem peroxidase domain superfamily, animal type"/>
    <property type="match status" value="1"/>
</dbReference>
<dbReference type="InterPro" id="IPR018247">
    <property type="entry name" value="EF_Hand_1_Ca_BS"/>
</dbReference>
<protein>
    <recommendedName>
        <fullName evidence="3">NAD(P)H oxidase (H2O2-forming)</fullName>
        <ecNumber evidence="3">1.6.3.1</ecNumber>
    </recommendedName>
</protein>
<dbReference type="CDD" id="cd00051">
    <property type="entry name" value="EFh"/>
    <property type="match status" value="1"/>
</dbReference>
<evidence type="ECO:0000259" key="22">
    <source>
        <dbReference type="PROSITE" id="PS51384"/>
    </source>
</evidence>
<evidence type="ECO:0000256" key="16">
    <source>
        <dbReference type="ARBA" id="ARBA00023324"/>
    </source>
</evidence>
<evidence type="ECO:0000256" key="14">
    <source>
        <dbReference type="ARBA" id="ARBA00023136"/>
    </source>
</evidence>
<dbReference type="SUPFAM" id="SSF52343">
    <property type="entry name" value="Ferredoxin reductase-like, C-terminal NADP-linked domain"/>
    <property type="match status" value="1"/>
</dbReference>